<feature type="compositionally biased region" description="Polar residues" evidence="1">
    <location>
        <begin position="396"/>
        <end position="407"/>
    </location>
</feature>
<feature type="region of interest" description="Disordered" evidence="1">
    <location>
        <begin position="345"/>
        <end position="446"/>
    </location>
</feature>
<dbReference type="PANTHER" id="PTHR35707">
    <property type="entry name" value="OS06G0608100 PROTEIN"/>
    <property type="match status" value="1"/>
</dbReference>
<sequence length="1322" mass="146685">MDLTTGEAKNHPMNENSEGGGDGGTTMALQKKRSRRVSFAEMTSVHFFDRDDEYNETPRTDTAKPGDNLGNDLGFDRHLEDSKDSEGGDDDDNDEEMVMQSSFLRPMESPSPGSTIGSATSNDEDNFFGPVSASFIRPGRLSDSAASDDNHDVTMDSTAFSMHFRSLARSESGVDLKTPTGVHLSFEEKTPANTNVGSSMKLTLVKKPISESSIPATNVSGSHDSNDMSLVGENPNKYNYEKLSPGLDALLAESRKNLLAVVASDDISASQSPGRMKSRLSVSSYDGDSLMDLSEIAKQERGAIISHNLQSKEVSDVHSKIQEANGGTGTSPICHLPQGFSFNPSNAAVSDISDDNQNRSLNQLSKDNFVEESVKDTHEMRRLDASIVNTGDGLSEPNNKHSQSNQHSHNEYGSPVVGSTSLPAKRRQTSPSNSSPSKHLRLGTPFQERHSFLSSENIKRLESELSIQKSISKLESLEKSSFSSSFSTEIDKSYFKSLDFSKSPLFDTSKEKKLEDFQIKHIEDSVNGEKLSSIEERKRTFSVLGNRFESQNHNFGENHLEESSAHTKIGKYSNDMRATILHADQSIKYGGNAASSSQFTESGKKKKHDFITSKHTSDNALITSRTESSLAKITSDKGAKAIVTEGYVTSLGKRLEKDLELQNQFAQLPDFDPVRDSSLKGGSFFDASLSTPTADIGSLSMERIEELSSPIIEVRGFQNLFEVKARGDKEIDLHTKKEVYETTDNYITPTKHENPQIMYSAILDGGRQAGKDISTFEDNLPARELIDVSHGSFSPCAGRNSNESRFQNPVEFLAQSPSRKEIHNKHSSIALSPKSNQLNDRQQDFSAHKRKNIELRNEITAMQRSPELQKGGYCDPRTLEYPNDGSRGAITIGHEWKQWATVLQIYSKFSEDIKQLISQLTKELNSKAMDVLEDILLHLQRSKTYELLRNEILPQETSNLHNLKHERLGETRLLLHRIVLEKAKLQLKNVKRDRLLKNLQILSSRIQESQMLKMSSLSRLPKTRAANIEADAVSHQSFSIDSENGHEGVYDELTKMGQALEASEKEITNLNKNFHASCKMKGEPSCGDTIALVNERLMKRACCRFIRLYMQIWVVHNVESMNGLQNVVLNYLDFAVQSLKVTVGPASTIAISFKLNDANIIKNFPNMDACCAFSFLFDSDISRKYVGVRTLVTETQVTSSLLGTLVDVLEEVQLAQLELPNLTQSSFYCPSVEQLHLQLCFITFISGKKVTLTLDLSCLKRGIYPSEVFPSHLAAPVDGPQSSLSEPALARIRDSVKRLSVGYTRVFRLCKCVSEVLQASSA</sequence>
<feature type="region of interest" description="Disordered" evidence="1">
    <location>
        <begin position="1"/>
        <end position="98"/>
    </location>
</feature>
<evidence type="ECO:0000256" key="1">
    <source>
        <dbReference type="SAM" id="MobiDB-lite"/>
    </source>
</evidence>
<reference evidence="3" key="1">
    <citation type="submission" date="2024-07" db="EMBL/GenBank/DDBJ databases">
        <title>Two chromosome-level genome assemblies of Korean endemic species Abeliophyllum distichum and Forsythia ovata (Oleaceae).</title>
        <authorList>
            <person name="Jang H."/>
        </authorList>
    </citation>
    <scope>NUCLEOTIDE SEQUENCE [LARGE SCALE GENOMIC DNA]</scope>
</reference>
<feature type="region of interest" description="Disordered" evidence="1">
    <location>
        <begin position="105"/>
        <end position="124"/>
    </location>
</feature>
<evidence type="ECO:0000313" key="3">
    <source>
        <dbReference type="Proteomes" id="UP001604336"/>
    </source>
</evidence>
<feature type="compositionally biased region" description="Basic and acidic residues" evidence="1">
    <location>
        <begin position="74"/>
        <end position="86"/>
    </location>
</feature>
<protein>
    <submittedName>
        <fullName evidence="2">Uncharacterized protein</fullName>
    </submittedName>
</protein>
<feature type="compositionally biased region" description="Acidic residues" evidence="1">
    <location>
        <begin position="87"/>
        <end position="97"/>
    </location>
</feature>
<evidence type="ECO:0000313" key="2">
    <source>
        <dbReference type="EMBL" id="KAL2457583.1"/>
    </source>
</evidence>
<feature type="compositionally biased region" description="Polar residues" evidence="1">
    <location>
        <begin position="827"/>
        <end position="840"/>
    </location>
</feature>
<dbReference type="EMBL" id="JBFOLK010000054">
    <property type="protein sequence ID" value="KAL2457583.1"/>
    <property type="molecule type" value="Genomic_DNA"/>
</dbReference>
<feature type="region of interest" description="Disordered" evidence="1">
    <location>
        <begin position="822"/>
        <end position="849"/>
    </location>
</feature>
<organism evidence="2 3">
    <name type="scientific">Abeliophyllum distichum</name>
    <dbReference type="NCBI Taxonomy" id="126358"/>
    <lineage>
        <taxon>Eukaryota</taxon>
        <taxon>Viridiplantae</taxon>
        <taxon>Streptophyta</taxon>
        <taxon>Embryophyta</taxon>
        <taxon>Tracheophyta</taxon>
        <taxon>Spermatophyta</taxon>
        <taxon>Magnoliopsida</taxon>
        <taxon>eudicotyledons</taxon>
        <taxon>Gunneridae</taxon>
        <taxon>Pentapetalae</taxon>
        <taxon>asterids</taxon>
        <taxon>lamiids</taxon>
        <taxon>Lamiales</taxon>
        <taxon>Oleaceae</taxon>
        <taxon>Forsythieae</taxon>
        <taxon>Abeliophyllum</taxon>
    </lineage>
</organism>
<keyword evidence="3" id="KW-1185">Reference proteome</keyword>
<gene>
    <name evidence="2" type="ORF">Adt_46325</name>
</gene>
<accession>A0ABD1P2L8</accession>
<dbReference type="Proteomes" id="UP001604336">
    <property type="component" value="Unassembled WGS sequence"/>
</dbReference>
<comment type="caution">
    <text evidence="2">The sequence shown here is derived from an EMBL/GenBank/DDBJ whole genome shotgun (WGS) entry which is preliminary data.</text>
</comment>
<feature type="compositionally biased region" description="Basic and acidic residues" evidence="1">
    <location>
        <begin position="368"/>
        <end position="384"/>
    </location>
</feature>
<dbReference type="PANTHER" id="PTHR35707:SF1">
    <property type="entry name" value="SPC7 KINETOCHORE PROTEIN DOMAIN-CONTAINING PROTEIN"/>
    <property type="match status" value="1"/>
</dbReference>
<name>A0ABD1P2L8_9LAMI</name>
<feature type="compositionally biased region" description="Polar residues" evidence="1">
    <location>
        <begin position="111"/>
        <end position="121"/>
    </location>
</feature>
<proteinExistence type="predicted"/>